<proteinExistence type="predicted"/>
<dbReference type="EMBL" id="BPLR01006588">
    <property type="protein sequence ID" value="GIY10974.1"/>
    <property type="molecule type" value="Genomic_DNA"/>
</dbReference>
<evidence type="ECO:0000313" key="1">
    <source>
        <dbReference type="EMBL" id="GIY10974.1"/>
    </source>
</evidence>
<dbReference type="Proteomes" id="UP001054945">
    <property type="component" value="Unassembled WGS sequence"/>
</dbReference>
<reference evidence="1 2" key="1">
    <citation type="submission" date="2021-06" db="EMBL/GenBank/DDBJ databases">
        <title>Caerostris extrusa draft genome.</title>
        <authorList>
            <person name="Kono N."/>
            <person name="Arakawa K."/>
        </authorList>
    </citation>
    <scope>NUCLEOTIDE SEQUENCE [LARGE SCALE GENOMIC DNA]</scope>
</reference>
<keyword evidence="2" id="KW-1185">Reference proteome</keyword>
<accession>A0AAV4QRT0</accession>
<gene>
    <name evidence="1" type="primary">AVEN_238381_1</name>
    <name evidence="1" type="ORF">CEXT_406381</name>
</gene>
<sequence>MNDGTLAIGSTNDGDFSLISFRGSIRFLCSLFGWKEISFSVPGQGLAAINCSLRHVKSRWCMRLETISWWLNRKANHKRQNTMRYRKIISGNDYTRKWNAHSFDKTTLRRGRHFVSGSFLCFL</sequence>
<dbReference type="AlphaFoldDB" id="A0AAV4QRT0"/>
<organism evidence="1 2">
    <name type="scientific">Caerostris extrusa</name>
    <name type="common">Bark spider</name>
    <name type="synonym">Caerostris bankana</name>
    <dbReference type="NCBI Taxonomy" id="172846"/>
    <lineage>
        <taxon>Eukaryota</taxon>
        <taxon>Metazoa</taxon>
        <taxon>Ecdysozoa</taxon>
        <taxon>Arthropoda</taxon>
        <taxon>Chelicerata</taxon>
        <taxon>Arachnida</taxon>
        <taxon>Araneae</taxon>
        <taxon>Araneomorphae</taxon>
        <taxon>Entelegynae</taxon>
        <taxon>Araneoidea</taxon>
        <taxon>Araneidae</taxon>
        <taxon>Caerostris</taxon>
    </lineage>
</organism>
<evidence type="ECO:0000313" key="2">
    <source>
        <dbReference type="Proteomes" id="UP001054945"/>
    </source>
</evidence>
<name>A0AAV4QRT0_CAEEX</name>
<comment type="caution">
    <text evidence="1">The sequence shown here is derived from an EMBL/GenBank/DDBJ whole genome shotgun (WGS) entry which is preliminary data.</text>
</comment>
<protein>
    <submittedName>
        <fullName evidence="1">Uncharacterized protein</fullName>
    </submittedName>
</protein>